<dbReference type="EMBL" id="JACHXW010000025">
    <property type="protein sequence ID" value="MBB3155477.1"/>
    <property type="molecule type" value="Genomic_DNA"/>
</dbReference>
<accession>A0A7W5CD12</accession>
<evidence type="ECO:0000313" key="3">
    <source>
        <dbReference type="Proteomes" id="UP000518605"/>
    </source>
</evidence>
<protein>
    <submittedName>
        <fullName evidence="2">Cellulose biosynthesis protein BcsQ</fullName>
    </submittedName>
</protein>
<gene>
    <name evidence="2" type="ORF">FHS16_005585</name>
</gene>
<sequence length="344" mass="38685">MATSLCFFNNKGGVGKTTLTCNIASYLATVHHKRVLIVDTDPQCNATQYIMSFDETEDLFGSKSDNTVLDVILPLEEGNANINFKVVPVKQEFNRFNVDLLPGHPKIALFEDKFSRAWLDLNNDIGALRTTNWCYQLNSHFSDDYDIIIYDVGPSLGALNRTILLGCDYFVSPMGCDTFSIMGINNISDWLRDWHALYAANLGFIKERKPELVEKYGTDLVNSINSQSKFIGYTIQQYIVTRSSGSRARPTKAFEKILEKIPGEVSENLNRFTPEKLDKNKLRLGDVPHLYSLVPLSQSANTPIFLLEGKDGLVGSQYAQLNNYKEMIDSITHNLLENIKESGS</sequence>
<dbReference type="InterPro" id="IPR027417">
    <property type="entry name" value="P-loop_NTPase"/>
</dbReference>
<dbReference type="InterPro" id="IPR025669">
    <property type="entry name" value="AAA_dom"/>
</dbReference>
<evidence type="ECO:0000313" key="2">
    <source>
        <dbReference type="EMBL" id="MBB3155477.1"/>
    </source>
</evidence>
<comment type="caution">
    <text evidence="2">The sequence shown here is derived from an EMBL/GenBank/DDBJ whole genome shotgun (WGS) entry which is preliminary data.</text>
</comment>
<dbReference type="RefSeq" id="WP_183570202.1">
    <property type="nucleotide sequence ID" value="NZ_CBCSLB010000024.1"/>
</dbReference>
<reference evidence="2 3" key="1">
    <citation type="submission" date="2020-08" db="EMBL/GenBank/DDBJ databases">
        <title>Genomic Encyclopedia of Type Strains, Phase III (KMG-III): the genomes of soil and plant-associated and newly described type strains.</title>
        <authorList>
            <person name="Whitman W."/>
        </authorList>
    </citation>
    <scope>NUCLEOTIDE SEQUENCE [LARGE SCALE GENOMIC DNA]</scope>
    <source>
        <strain evidence="2 3">CECT 8234</strain>
    </source>
</reference>
<feature type="domain" description="AAA" evidence="1">
    <location>
        <begin position="5"/>
        <end position="192"/>
    </location>
</feature>
<keyword evidence="3" id="KW-1185">Reference proteome</keyword>
<name>A0A7W5CD12_9BACL</name>
<organism evidence="2 3">
    <name type="scientific">Paenibacillus endophyticus</name>
    <dbReference type="NCBI Taxonomy" id="1294268"/>
    <lineage>
        <taxon>Bacteria</taxon>
        <taxon>Bacillati</taxon>
        <taxon>Bacillota</taxon>
        <taxon>Bacilli</taxon>
        <taxon>Bacillales</taxon>
        <taxon>Paenibacillaceae</taxon>
        <taxon>Paenibacillus</taxon>
    </lineage>
</organism>
<evidence type="ECO:0000259" key="1">
    <source>
        <dbReference type="Pfam" id="PF13614"/>
    </source>
</evidence>
<dbReference type="Pfam" id="PF13614">
    <property type="entry name" value="AAA_31"/>
    <property type="match status" value="1"/>
</dbReference>
<dbReference type="Proteomes" id="UP000518605">
    <property type="component" value="Unassembled WGS sequence"/>
</dbReference>
<dbReference type="Gene3D" id="3.40.50.300">
    <property type="entry name" value="P-loop containing nucleotide triphosphate hydrolases"/>
    <property type="match status" value="1"/>
</dbReference>
<dbReference type="AlphaFoldDB" id="A0A7W5CD12"/>
<dbReference type="InterPro" id="IPR050678">
    <property type="entry name" value="DNA_Partitioning_ATPase"/>
</dbReference>
<dbReference type="SUPFAM" id="SSF52540">
    <property type="entry name" value="P-loop containing nucleoside triphosphate hydrolases"/>
    <property type="match status" value="1"/>
</dbReference>
<dbReference type="CDD" id="cd02042">
    <property type="entry name" value="ParAB_family"/>
    <property type="match status" value="1"/>
</dbReference>
<dbReference type="PANTHER" id="PTHR13696">
    <property type="entry name" value="P-LOOP CONTAINING NUCLEOSIDE TRIPHOSPHATE HYDROLASE"/>
    <property type="match status" value="1"/>
</dbReference>
<dbReference type="PANTHER" id="PTHR13696:SF52">
    <property type="entry name" value="PARA FAMILY PROTEIN CT_582"/>
    <property type="match status" value="1"/>
</dbReference>
<proteinExistence type="predicted"/>